<feature type="transmembrane region" description="Helical" evidence="2">
    <location>
        <begin position="7"/>
        <end position="24"/>
    </location>
</feature>
<protein>
    <recommendedName>
        <fullName evidence="5">Extracellular protein</fullName>
    </recommendedName>
</protein>
<feature type="region of interest" description="Disordered" evidence="1">
    <location>
        <begin position="96"/>
        <end position="136"/>
    </location>
</feature>
<keyword evidence="4" id="KW-1185">Reference proteome</keyword>
<evidence type="ECO:0000313" key="4">
    <source>
        <dbReference type="Proteomes" id="UP001227831"/>
    </source>
</evidence>
<keyword evidence="2" id="KW-0472">Membrane</keyword>
<reference evidence="3 4" key="1">
    <citation type="journal article" date="2023" name="Int. J. Syst. Evol. Microbiol.">
        <title>Lactiplantibacillus brownii sp. nov., a novel psychrotolerant species isolated from sauerkraut.</title>
        <authorList>
            <person name="Heng Y.C."/>
            <person name="Silvaraju S."/>
            <person name="Lee J.K.Y."/>
            <person name="Kittelmann S."/>
        </authorList>
    </citation>
    <scope>NUCLEOTIDE SEQUENCE [LARGE SCALE GENOMIC DNA]</scope>
    <source>
        <strain evidence="3 4">WILCCON 0030</strain>
    </source>
</reference>
<proteinExistence type="predicted"/>
<organism evidence="3 4">
    <name type="scientific">Lactiplantibacillus brownii</name>
    <dbReference type="NCBI Taxonomy" id="3069269"/>
    <lineage>
        <taxon>Bacteria</taxon>
        <taxon>Bacillati</taxon>
        <taxon>Bacillota</taxon>
        <taxon>Bacilli</taxon>
        <taxon>Lactobacillales</taxon>
        <taxon>Lactobacillaceae</taxon>
        <taxon>Lactiplantibacillus</taxon>
    </lineage>
</organism>
<evidence type="ECO:0008006" key="5">
    <source>
        <dbReference type="Google" id="ProtNLM"/>
    </source>
</evidence>
<dbReference type="EMBL" id="JAVCWF010000001">
    <property type="protein sequence ID" value="MDQ7938120.1"/>
    <property type="molecule type" value="Genomic_DNA"/>
</dbReference>
<dbReference type="Proteomes" id="UP001227831">
    <property type="component" value="Unassembled WGS sequence"/>
</dbReference>
<evidence type="ECO:0000256" key="2">
    <source>
        <dbReference type="SAM" id="Phobius"/>
    </source>
</evidence>
<keyword evidence="2" id="KW-0812">Transmembrane</keyword>
<evidence type="ECO:0000313" key="3">
    <source>
        <dbReference type="EMBL" id="MDQ7938120.1"/>
    </source>
</evidence>
<evidence type="ECO:0000256" key="1">
    <source>
        <dbReference type="SAM" id="MobiDB-lite"/>
    </source>
</evidence>
<comment type="caution">
    <text evidence="3">The sequence shown here is derived from an EMBL/GenBank/DDBJ whole genome shotgun (WGS) entry which is preliminary data.</text>
</comment>
<name>A0ABU1ACS7_9LACO</name>
<sequence>MDFKRQIKLGIFVTTGLIVLGLLITPSVNQLFHMAVGDVSVVKTTKTALTVSATSQKAKLASSVTRRIKATTSKSTTATNLPKQTRQKKALAFADHVQPAAQKVEPRPKNVGARMTSPMKWQQPAPKVPQPTRPAADFAVIAKN</sequence>
<gene>
    <name evidence="3" type="ORF">RA086_10930</name>
</gene>
<dbReference type="RefSeq" id="WP_308703818.1">
    <property type="nucleotide sequence ID" value="NZ_AP027463.1"/>
</dbReference>
<keyword evidence="2" id="KW-1133">Transmembrane helix</keyword>
<accession>A0ABU1ACS7</accession>